<comment type="caution">
    <text evidence="1">The sequence shown here is derived from an EMBL/GenBank/DDBJ whole genome shotgun (WGS) entry which is preliminary data.</text>
</comment>
<proteinExistence type="predicted"/>
<gene>
    <name evidence="1" type="ORF">SDC9_63133</name>
</gene>
<dbReference type="EMBL" id="VSSQ01002670">
    <property type="protein sequence ID" value="MPM16751.1"/>
    <property type="molecule type" value="Genomic_DNA"/>
</dbReference>
<sequence>METMLVIIGLMLIGSVVLTNAASIFYFATQGFVDICSALGGIFRLMCD</sequence>
<evidence type="ECO:0000313" key="1">
    <source>
        <dbReference type="EMBL" id="MPM16751.1"/>
    </source>
</evidence>
<name>A0A644XLR5_9ZZZZ</name>
<protein>
    <submittedName>
        <fullName evidence="1">Uncharacterized protein</fullName>
    </submittedName>
</protein>
<organism evidence="1">
    <name type="scientific">bioreactor metagenome</name>
    <dbReference type="NCBI Taxonomy" id="1076179"/>
    <lineage>
        <taxon>unclassified sequences</taxon>
        <taxon>metagenomes</taxon>
        <taxon>ecological metagenomes</taxon>
    </lineage>
</organism>
<dbReference type="AlphaFoldDB" id="A0A644XLR5"/>
<reference evidence="1" key="1">
    <citation type="submission" date="2019-08" db="EMBL/GenBank/DDBJ databases">
        <authorList>
            <person name="Kucharzyk K."/>
            <person name="Murdoch R.W."/>
            <person name="Higgins S."/>
            <person name="Loffler F."/>
        </authorList>
    </citation>
    <scope>NUCLEOTIDE SEQUENCE</scope>
</reference>
<accession>A0A644XLR5</accession>